<name>A0A9W8RU69_9HYPO</name>
<keyword evidence="3" id="KW-1185">Reference proteome</keyword>
<proteinExistence type="predicted"/>
<feature type="region of interest" description="Disordered" evidence="1">
    <location>
        <begin position="1"/>
        <end position="38"/>
    </location>
</feature>
<accession>A0A9W8RU69</accession>
<dbReference type="OrthoDB" id="4778315at2759"/>
<protein>
    <submittedName>
        <fullName evidence="2">Uncharacterized protein</fullName>
    </submittedName>
</protein>
<feature type="compositionally biased region" description="Polar residues" evidence="1">
    <location>
        <begin position="1"/>
        <end position="12"/>
    </location>
</feature>
<dbReference type="EMBL" id="JAOQAZ010000024">
    <property type="protein sequence ID" value="KAJ4253282.1"/>
    <property type="molecule type" value="Genomic_DNA"/>
</dbReference>
<dbReference type="Proteomes" id="UP001152049">
    <property type="component" value="Unassembled WGS sequence"/>
</dbReference>
<evidence type="ECO:0000313" key="3">
    <source>
        <dbReference type="Proteomes" id="UP001152049"/>
    </source>
</evidence>
<organism evidence="2 3">
    <name type="scientific">Fusarium torreyae</name>
    <dbReference type="NCBI Taxonomy" id="1237075"/>
    <lineage>
        <taxon>Eukaryota</taxon>
        <taxon>Fungi</taxon>
        <taxon>Dikarya</taxon>
        <taxon>Ascomycota</taxon>
        <taxon>Pezizomycotina</taxon>
        <taxon>Sordariomycetes</taxon>
        <taxon>Hypocreomycetidae</taxon>
        <taxon>Hypocreales</taxon>
        <taxon>Nectriaceae</taxon>
        <taxon>Fusarium</taxon>
    </lineage>
</organism>
<evidence type="ECO:0000313" key="2">
    <source>
        <dbReference type="EMBL" id="KAJ4253282.1"/>
    </source>
</evidence>
<feature type="compositionally biased region" description="Low complexity" evidence="1">
    <location>
        <begin position="13"/>
        <end position="26"/>
    </location>
</feature>
<sequence length="61" mass="6295">MNGTQSPDAQKASNSSTNGHNSNSSSLAAKKRKKDTLKPIITMEGASPQPDDGIIQAANIA</sequence>
<gene>
    <name evidence="2" type="ORF">NW762_010437</name>
</gene>
<evidence type="ECO:0000256" key="1">
    <source>
        <dbReference type="SAM" id="MobiDB-lite"/>
    </source>
</evidence>
<comment type="caution">
    <text evidence="2">The sequence shown here is derived from an EMBL/GenBank/DDBJ whole genome shotgun (WGS) entry which is preliminary data.</text>
</comment>
<dbReference type="AlphaFoldDB" id="A0A9W8RU69"/>
<reference evidence="2" key="1">
    <citation type="submission" date="2022-09" db="EMBL/GenBank/DDBJ databases">
        <title>Fusarium specimens isolated from Avocado Roots.</title>
        <authorList>
            <person name="Stajich J."/>
            <person name="Roper C."/>
            <person name="Heimlech-Rivalta G."/>
        </authorList>
    </citation>
    <scope>NUCLEOTIDE SEQUENCE</scope>
    <source>
        <strain evidence="2">CF00136</strain>
    </source>
</reference>